<reference evidence="6" key="1">
    <citation type="submission" date="2020-05" db="EMBL/GenBank/DDBJ databases">
        <authorList>
            <person name="Chiriac C."/>
            <person name="Salcher M."/>
            <person name="Ghai R."/>
            <person name="Kavagutti S V."/>
        </authorList>
    </citation>
    <scope>NUCLEOTIDE SEQUENCE</scope>
</reference>
<sequence length="138" mass="15700">MSNEAIPDWCLSYVGLPYLAGGRTRDGIDCWGLFNLVWAEHFKRPLPDYEGAIWRPGASAEAVSEGAKAYSARFKRIERGLEQCGDGIIFRMRGVPLHLALVVAPGLMLHVEDGVDACIENYRSFQWEKRIVDFYRYE</sequence>
<evidence type="ECO:0000259" key="5">
    <source>
        <dbReference type="PROSITE" id="PS51935"/>
    </source>
</evidence>
<evidence type="ECO:0000256" key="1">
    <source>
        <dbReference type="ARBA" id="ARBA00007074"/>
    </source>
</evidence>
<dbReference type="GO" id="GO:0006508">
    <property type="term" value="P:proteolysis"/>
    <property type="evidence" value="ECO:0007669"/>
    <property type="project" value="UniProtKB-KW"/>
</dbReference>
<evidence type="ECO:0000256" key="4">
    <source>
        <dbReference type="ARBA" id="ARBA00022807"/>
    </source>
</evidence>
<gene>
    <name evidence="6" type="ORF">UFOVP233_74</name>
</gene>
<dbReference type="Pfam" id="PF00877">
    <property type="entry name" value="NLPC_P60"/>
    <property type="match status" value="1"/>
</dbReference>
<proteinExistence type="inferred from homology"/>
<comment type="similarity">
    <text evidence="1">Belongs to the peptidase C40 family.</text>
</comment>
<dbReference type="SUPFAM" id="SSF54001">
    <property type="entry name" value="Cysteine proteinases"/>
    <property type="match status" value="1"/>
</dbReference>
<dbReference type="GO" id="GO:0008234">
    <property type="term" value="F:cysteine-type peptidase activity"/>
    <property type="evidence" value="ECO:0007669"/>
    <property type="project" value="UniProtKB-KW"/>
</dbReference>
<keyword evidence="3" id="KW-0378">Hydrolase</keyword>
<keyword evidence="2" id="KW-0645">Protease</keyword>
<dbReference type="EMBL" id="LR798285">
    <property type="protein sequence ID" value="CAB5220431.1"/>
    <property type="molecule type" value="Genomic_DNA"/>
</dbReference>
<protein>
    <submittedName>
        <fullName evidence="6">Endopeptidase, NLPC/P60 domain containing protein</fullName>
    </submittedName>
</protein>
<dbReference type="InterPro" id="IPR038765">
    <property type="entry name" value="Papain-like_cys_pep_sf"/>
</dbReference>
<name>A0A6J7WQV9_9CAUD</name>
<organism evidence="6">
    <name type="scientific">uncultured Caudovirales phage</name>
    <dbReference type="NCBI Taxonomy" id="2100421"/>
    <lineage>
        <taxon>Viruses</taxon>
        <taxon>Duplodnaviria</taxon>
        <taxon>Heunggongvirae</taxon>
        <taxon>Uroviricota</taxon>
        <taxon>Caudoviricetes</taxon>
        <taxon>Peduoviridae</taxon>
        <taxon>Maltschvirus</taxon>
        <taxon>Maltschvirus maltsch</taxon>
    </lineage>
</organism>
<evidence type="ECO:0000313" key="6">
    <source>
        <dbReference type="EMBL" id="CAB5220431.1"/>
    </source>
</evidence>
<dbReference type="GO" id="GO:0001897">
    <property type="term" value="P:symbiont-mediated cytolysis of host cell"/>
    <property type="evidence" value="ECO:0007669"/>
    <property type="project" value="UniProtKB-ARBA"/>
</dbReference>
<accession>A0A6J7WQV9</accession>
<dbReference type="Gene3D" id="3.90.1720.10">
    <property type="entry name" value="endopeptidase domain like (from Nostoc punctiforme)"/>
    <property type="match status" value="1"/>
</dbReference>
<dbReference type="InterPro" id="IPR000064">
    <property type="entry name" value="NLP_P60_dom"/>
</dbReference>
<evidence type="ECO:0000256" key="2">
    <source>
        <dbReference type="ARBA" id="ARBA00022670"/>
    </source>
</evidence>
<dbReference type="PROSITE" id="PS51935">
    <property type="entry name" value="NLPC_P60"/>
    <property type="match status" value="1"/>
</dbReference>
<feature type="domain" description="NlpC/P60" evidence="5">
    <location>
        <begin position="1"/>
        <end position="138"/>
    </location>
</feature>
<evidence type="ECO:0000256" key="3">
    <source>
        <dbReference type="ARBA" id="ARBA00022801"/>
    </source>
</evidence>
<keyword evidence="4" id="KW-0788">Thiol protease</keyword>